<evidence type="ECO:0000259" key="2">
    <source>
        <dbReference type="SMART" id="SM00382"/>
    </source>
</evidence>
<dbReference type="InterPro" id="IPR050238">
    <property type="entry name" value="DNA_Rep/Repair_Clamp_Loader"/>
</dbReference>
<dbReference type="InterPro" id="IPR003593">
    <property type="entry name" value="AAA+_ATPase"/>
</dbReference>
<dbReference type="Gene3D" id="3.40.50.300">
    <property type="entry name" value="P-loop containing nucleotide triphosphate hydrolases"/>
    <property type="match status" value="1"/>
</dbReference>
<dbReference type="GO" id="GO:0031390">
    <property type="term" value="C:Ctf18 RFC-like complex"/>
    <property type="evidence" value="ECO:0007669"/>
    <property type="project" value="TreeGrafter"/>
</dbReference>
<dbReference type="AlphaFoldDB" id="A0AAD5UJ19"/>
<protein>
    <submittedName>
        <fullName evidence="3">Replication factor C (RF-C) subunit</fullName>
    </submittedName>
</protein>
<dbReference type="Pfam" id="PF13177">
    <property type="entry name" value="DNA_pol3_delta2"/>
    <property type="match status" value="1"/>
</dbReference>
<evidence type="ECO:0000313" key="3">
    <source>
        <dbReference type="EMBL" id="KAJ3256593.1"/>
    </source>
</evidence>
<dbReference type="FunFam" id="3.40.50.300:FF:000136">
    <property type="entry name" value="Replication factor C subunit 5"/>
    <property type="match status" value="1"/>
</dbReference>
<dbReference type="PANTHER" id="PTHR11669">
    <property type="entry name" value="REPLICATION FACTOR C / DNA POLYMERASE III GAMMA-TAU SUBUNIT"/>
    <property type="match status" value="1"/>
</dbReference>
<feature type="domain" description="AAA+ ATPase" evidence="2">
    <location>
        <begin position="34"/>
        <end position="186"/>
    </location>
</feature>
<sequence length="237" mass="26829">MSLWVDKYRPTSLDTLDYHPEITARLQEMTLNGDLPHLLIYGPSGAGKKTRISAILREIYGIRSEKLKIDVRQFETPSKKKLEITLISSSYHVEITPSDLGNSDQLVIQDLIKEMAQTKQIDTNAKHKYKIVVINEADSLSRNAQAALRRTMEKYMSNLRIILCCNVTSKIIAPIRSRCMMLRIPCPSNETVIKVLQSCAKNEKLGLPNTVAERIAQACEGNLRKALLMLESLYVQQ</sequence>
<dbReference type="Gene3D" id="1.10.8.60">
    <property type="match status" value="1"/>
</dbReference>
<dbReference type="FunFam" id="1.10.8.60:FF:000030">
    <property type="entry name" value="replication factor C subunit 3"/>
    <property type="match status" value="1"/>
</dbReference>
<evidence type="ECO:0000256" key="1">
    <source>
        <dbReference type="ARBA" id="ARBA00022705"/>
    </source>
</evidence>
<keyword evidence="4" id="KW-1185">Reference proteome</keyword>
<dbReference type="Proteomes" id="UP001210925">
    <property type="component" value="Unassembled WGS sequence"/>
</dbReference>
<dbReference type="GO" id="GO:0006281">
    <property type="term" value="P:DNA repair"/>
    <property type="evidence" value="ECO:0007669"/>
    <property type="project" value="TreeGrafter"/>
</dbReference>
<gene>
    <name evidence="3" type="primary">RFC5</name>
    <name evidence="3" type="ORF">HK103_005227</name>
</gene>
<organism evidence="3 4">
    <name type="scientific">Boothiomyces macroporosus</name>
    <dbReference type="NCBI Taxonomy" id="261099"/>
    <lineage>
        <taxon>Eukaryota</taxon>
        <taxon>Fungi</taxon>
        <taxon>Fungi incertae sedis</taxon>
        <taxon>Chytridiomycota</taxon>
        <taxon>Chytridiomycota incertae sedis</taxon>
        <taxon>Chytridiomycetes</taxon>
        <taxon>Rhizophydiales</taxon>
        <taxon>Terramycetaceae</taxon>
        <taxon>Boothiomyces</taxon>
    </lineage>
</organism>
<proteinExistence type="predicted"/>
<dbReference type="InterPro" id="IPR027417">
    <property type="entry name" value="P-loop_NTPase"/>
</dbReference>
<name>A0AAD5UJ19_9FUNG</name>
<dbReference type="EMBL" id="JADGKB010000048">
    <property type="protein sequence ID" value="KAJ3256593.1"/>
    <property type="molecule type" value="Genomic_DNA"/>
</dbReference>
<keyword evidence="1" id="KW-0235">DNA replication</keyword>
<dbReference type="CDD" id="cd00009">
    <property type="entry name" value="AAA"/>
    <property type="match status" value="1"/>
</dbReference>
<dbReference type="SUPFAM" id="SSF52540">
    <property type="entry name" value="P-loop containing nucleoside triphosphate hydrolases"/>
    <property type="match status" value="1"/>
</dbReference>
<accession>A0AAD5UJ19</accession>
<comment type="caution">
    <text evidence="3">The sequence shown here is derived from an EMBL/GenBank/DDBJ whole genome shotgun (WGS) entry which is preliminary data.</text>
</comment>
<dbReference type="PANTHER" id="PTHR11669:SF1">
    <property type="entry name" value="REPLICATION FACTOR C SUBUNIT 3"/>
    <property type="match status" value="1"/>
</dbReference>
<dbReference type="Pfam" id="PF21960">
    <property type="entry name" value="RCF1-5-like_lid"/>
    <property type="match status" value="1"/>
</dbReference>
<dbReference type="GO" id="GO:0003689">
    <property type="term" value="F:DNA clamp loader activity"/>
    <property type="evidence" value="ECO:0007669"/>
    <property type="project" value="TreeGrafter"/>
</dbReference>
<dbReference type="GO" id="GO:0005663">
    <property type="term" value="C:DNA replication factor C complex"/>
    <property type="evidence" value="ECO:0007669"/>
    <property type="project" value="TreeGrafter"/>
</dbReference>
<dbReference type="SMART" id="SM00382">
    <property type="entry name" value="AAA"/>
    <property type="match status" value="1"/>
</dbReference>
<dbReference type="GO" id="GO:0031389">
    <property type="term" value="C:Rad17 RFC-like complex"/>
    <property type="evidence" value="ECO:0007669"/>
    <property type="project" value="TreeGrafter"/>
</dbReference>
<reference evidence="3" key="1">
    <citation type="submission" date="2020-05" db="EMBL/GenBank/DDBJ databases">
        <title>Phylogenomic resolution of chytrid fungi.</title>
        <authorList>
            <person name="Stajich J.E."/>
            <person name="Amses K."/>
            <person name="Simmons R."/>
            <person name="Seto K."/>
            <person name="Myers J."/>
            <person name="Bonds A."/>
            <person name="Quandt C.A."/>
            <person name="Barry K."/>
            <person name="Liu P."/>
            <person name="Grigoriev I."/>
            <person name="Longcore J.E."/>
            <person name="James T.Y."/>
        </authorList>
    </citation>
    <scope>NUCLEOTIDE SEQUENCE</scope>
    <source>
        <strain evidence="3">PLAUS21</strain>
    </source>
</reference>
<dbReference type="GO" id="GO:0006261">
    <property type="term" value="P:DNA-templated DNA replication"/>
    <property type="evidence" value="ECO:0007669"/>
    <property type="project" value="TreeGrafter"/>
</dbReference>
<dbReference type="GO" id="GO:0031391">
    <property type="term" value="C:Elg1 RFC-like complex"/>
    <property type="evidence" value="ECO:0007669"/>
    <property type="project" value="TreeGrafter"/>
</dbReference>
<evidence type="ECO:0000313" key="4">
    <source>
        <dbReference type="Proteomes" id="UP001210925"/>
    </source>
</evidence>